<dbReference type="EMBL" id="CP042806">
    <property type="protein sequence ID" value="QEE30869.1"/>
    <property type="molecule type" value="Genomic_DNA"/>
</dbReference>
<dbReference type="RefSeq" id="WP_147650165.1">
    <property type="nucleotide sequence ID" value="NZ_CP042806.1"/>
</dbReference>
<organism evidence="5 6">
    <name type="scientific">Terriglobus albidus</name>
    <dbReference type="NCBI Taxonomy" id="1592106"/>
    <lineage>
        <taxon>Bacteria</taxon>
        <taxon>Pseudomonadati</taxon>
        <taxon>Acidobacteriota</taxon>
        <taxon>Terriglobia</taxon>
        <taxon>Terriglobales</taxon>
        <taxon>Acidobacteriaceae</taxon>
        <taxon>Terriglobus</taxon>
    </lineage>
</organism>
<dbReference type="SUPFAM" id="SSF51206">
    <property type="entry name" value="cAMP-binding domain-like"/>
    <property type="match status" value="1"/>
</dbReference>
<dbReference type="InterPro" id="IPR012318">
    <property type="entry name" value="HTH_CRP"/>
</dbReference>
<dbReference type="SUPFAM" id="SSF46785">
    <property type="entry name" value="Winged helix' DNA-binding domain"/>
    <property type="match status" value="1"/>
</dbReference>
<evidence type="ECO:0000256" key="2">
    <source>
        <dbReference type="ARBA" id="ARBA00023125"/>
    </source>
</evidence>
<dbReference type="InterPro" id="IPR036390">
    <property type="entry name" value="WH_DNA-bd_sf"/>
</dbReference>
<dbReference type="InterPro" id="IPR050397">
    <property type="entry name" value="Env_Response_Regulators"/>
</dbReference>
<evidence type="ECO:0000313" key="6">
    <source>
        <dbReference type="Proteomes" id="UP000321820"/>
    </source>
</evidence>
<name>A0A5B9EGD2_9BACT</name>
<keyword evidence="1" id="KW-0805">Transcription regulation</keyword>
<dbReference type="AlphaFoldDB" id="A0A5B9EGD2"/>
<gene>
    <name evidence="5" type="ORF">FTW19_24430</name>
</gene>
<dbReference type="InterPro" id="IPR014710">
    <property type="entry name" value="RmlC-like_jellyroll"/>
</dbReference>
<dbReference type="Proteomes" id="UP000321820">
    <property type="component" value="Chromosome"/>
</dbReference>
<evidence type="ECO:0000256" key="3">
    <source>
        <dbReference type="ARBA" id="ARBA00023163"/>
    </source>
</evidence>
<dbReference type="GO" id="GO:0003677">
    <property type="term" value="F:DNA binding"/>
    <property type="evidence" value="ECO:0007669"/>
    <property type="project" value="UniProtKB-KW"/>
</dbReference>
<evidence type="ECO:0000256" key="1">
    <source>
        <dbReference type="ARBA" id="ARBA00023015"/>
    </source>
</evidence>
<accession>A0A5B9EGD2</accession>
<keyword evidence="2" id="KW-0238">DNA-binding</keyword>
<reference evidence="5 6" key="1">
    <citation type="submission" date="2019-08" db="EMBL/GenBank/DDBJ databases">
        <title>Complete genome sequence of Terriglobus albidus strain ORNL.</title>
        <authorList>
            <person name="Podar M."/>
        </authorList>
    </citation>
    <scope>NUCLEOTIDE SEQUENCE [LARGE SCALE GENOMIC DNA]</scope>
    <source>
        <strain evidence="5 6">ORNL</strain>
    </source>
</reference>
<protein>
    <submittedName>
        <fullName evidence="5">Crp/Fnr family transcriptional regulator</fullName>
    </submittedName>
</protein>
<dbReference type="GO" id="GO:0005829">
    <property type="term" value="C:cytosol"/>
    <property type="evidence" value="ECO:0007669"/>
    <property type="project" value="TreeGrafter"/>
</dbReference>
<dbReference type="GO" id="GO:0003700">
    <property type="term" value="F:DNA-binding transcription factor activity"/>
    <property type="evidence" value="ECO:0007669"/>
    <property type="project" value="TreeGrafter"/>
</dbReference>
<dbReference type="CDD" id="cd00038">
    <property type="entry name" value="CAP_ED"/>
    <property type="match status" value="1"/>
</dbReference>
<dbReference type="InterPro" id="IPR000595">
    <property type="entry name" value="cNMP-bd_dom"/>
</dbReference>
<feature type="domain" description="HTH crp-type" evidence="4">
    <location>
        <begin position="152"/>
        <end position="218"/>
    </location>
</feature>
<dbReference type="PROSITE" id="PS51063">
    <property type="entry name" value="HTH_CRP_2"/>
    <property type="match status" value="1"/>
</dbReference>
<sequence>MNGLETTGTMNQRPLNWILLQLPEATYAALQRHFTQVDLQVGMTLAEPEKPTEFVYFPLSGFVSLSVLTESGDSVEVATIGHESLINVGPLIDQPVGPHLATVRGEGSALRIRSAVMREEVRRDPALLHAVHQAAYLKMVQMGQNVVCNRIHSVEQRLARWLLTASDRMQSNSLRLTQEYLSQMLGARRSTVTIAAGDLQRAGLMEYTRGKIRIKDRAELEKAACECYHTLRTTTERFRPAALKKA</sequence>
<dbReference type="InterPro" id="IPR018490">
    <property type="entry name" value="cNMP-bd_dom_sf"/>
</dbReference>
<keyword evidence="3" id="KW-0804">Transcription</keyword>
<evidence type="ECO:0000259" key="4">
    <source>
        <dbReference type="PROSITE" id="PS51063"/>
    </source>
</evidence>
<dbReference type="OrthoDB" id="8969464at2"/>
<evidence type="ECO:0000313" key="5">
    <source>
        <dbReference type="EMBL" id="QEE30869.1"/>
    </source>
</evidence>
<keyword evidence="6" id="KW-1185">Reference proteome</keyword>
<dbReference type="KEGG" id="talb:FTW19_24430"/>
<dbReference type="Pfam" id="PF13545">
    <property type="entry name" value="HTH_Crp_2"/>
    <property type="match status" value="1"/>
</dbReference>
<dbReference type="PANTHER" id="PTHR24567:SF74">
    <property type="entry name" value="HTH-TYPE TRANSCRIPTIONAL REGULATOR ARCR"/>
    <property type="match status" value="1"/>
</dbReference>
<proteinExistence type="predicted"/>
<dbReference type="PANTHER" id="PTHR24567">
    <property type="entry name" value="CRP FAMILY TRANSCRIPTIONAL REGULATORY PROTEIN"/>
    <property type="match status" value="1"/>
</dbReference>
<dbReference type="Gene3D" id="2.60.120.10">
    <property type="entry name" value="Jelly Rolls"/>
    <property type="match status" value="1"/>
</dbReference>